<reference evidence="13" key="1">
    <citation type="submission" date="2016-07" db="EMBL/GenBank/DDBJ databases">
        <authorList>
            <person name="Bretaudeau A."/>
        </authorList>
    </citation>
    <scope>NUCLEOTIDE SEQUENCE</scope>
    <source>
        <strain evidence="13">Rice</strain>
        <tissue evidence="13">Whole body</tissue>
    </source>
</reference>
<dbReference type="UniPathway" id="UPA00948"/>
<sequence>MKDTKERTMSGSSTMLSNDYTAAFSSINERPVDDISLEFFYKPHTITLLAVSIASVIYTAFVRDESSIQDNIWSGICCVVFFFLIVSVLTFPNGPFTRPHPAVWRIVFGASVLYLLALLFLLFQSYSTVYEIMYWIDPNLRNFHIDMDKEYAVNCSDISLTKIWSHVDVFAWGHFLGWLFKAILFRHAGLLWAISIMWEITEIAFAHLLPNFLECWWDSVILDVLVCNGLGIWCGLKICKALEMREYKWVSIRQYYTYVTDPNCKRVGTQCWVYGAIMVTESMLCIKNGKELFGQAQVCNVIVWLVIQILVSIGCVYGVVLYHRYFEPNSDSNTESPKKVD</sequence>
<comment type="caution">
    <text evidence="12">Lacks conserved residue(s) required for the propagation of feature annotation.</text>
</comment>
<evidence type="ECO:0000256" key="7">
    <source>
        <dbReference type="ARBA" id="ARBA00022824"/>
    </source>
</evidence>
<keyword evidence="7 12" id="KW-0256">Endoplasmic reticulum</keyword>
<evidence type="ECO:0000256" key="5">
    <source>
        <dbReference type="ARBA" id="ARBA00022679"/>
    </source>
</evidence>
<dbReference type="PANTHER" id="PTHR15362">
    <property type="entry name" value="PHOSPHATIDYLINOSITOL SYNTHASE"/>
    <property type="match status" value="1"/>
</dbReference>
<proteinExistence type="inferred from homology"/>
<organism evidence="13">
    <name type="scientific">Spodoptera frugiperda</name>
    <name type="common">Fall armyworm</name>
    <dbReference type="NCBI Taxonomy" id="7108"/>
    <lineage>
        <taxon>Eukaryota</taxon>
        <taxon>Metazoa</taxon>
        <taxon>Ecdysozoa</taxon>
        <taxon>Arthropoda</taxon>
        <taxon>Hexapoda</taxon>
        <taxon>Insecta</taxon>
        <taxon>Pterygota</taxon>
        <taxon>Neoptera</taxon>
        <taxon>Endopterygota</taxon>
        <taxon>Lepidoptera</taxon>
        <taxon>Glossata</taxon>
        <taxon>Ditrysia</taxon>
        <taxon>Noctuoidea</taxon>
        <taxon>Noctuidae</taxon>
        <taxon>Amphipyrinae</taxon>
        <taxon>Spodoptera</taxon>
    </lineage>
</organism>
<evidence type="ECO:0000256" key="2">
    <source>
        <dbReference type="ARBA" id="ARBA00004916"/>
    </source>
</evidence>
<comment type="similarity">
    <text evidence="4 12">Belongs to the phosphatidyl serine synthase family.</text>
</comment>
<feature type="transmembrane region" description="Helical" evidence="12">
    <location>
        <begin position="103"/>
        <end position="123"/>
    </location>
</feature>
<protein>
    <recommendedName>
        <fullName evidence="12">Phosphatidylserine synthase</fullName>
        <ecNumber evidence="12">2.7.8.29</ecNumber>
    </recommendedName>
    <alternativeName>
        <fullName evidence="12">Serine-exchange enzyme</fullName>
    </alternativeName>
</protein>
<dbReference type="PANTHER" id="PTHR15362:SF15">
    <property type="entry name" value="PHOSPHATIDYLSERINE SYNTHASE 1"/>
    <property type="match status" value="1"/>
</dbReference>
<keyword evidence="11 12" id="KW-1208">Phospholipid metabolism</keyword>
<comment type="function">
    <text evidence="12">Catalyzes a base-exchange reaction in which the polar head group of phosphatidylethanolamine (PE) is replaced by L-serine.</text>
</comment>
<dbReference type="GO" id="GO:0005789">
    <property type="term" value="C:endoplasmic reticulum membrane"/>
    <property type="evidence" value="ECO:0007669"/>
    <property type="project" value="UniProtKB-SubCell"/>
</dbReference>
<keyword evidence="5 12" id="KW-0808">Transferase</keyword>
<evidence type="ECO:0000256" key="4">
    <source>
        <dbReference type="ARBA" id="ARBA00008671"/>
    </source>
</evidence>
<feature type="transmembrane region" description="Helical" evidence="12">
    <location>
        <begin position="301"/>
        <end position="322"/>
    </location>
</feature>
<dbReference type="InterPro" id="IPR004277">
    <property type="entry name" value="PSS"/>
</dbReference>
<evidence type="ECO:0000256" key="3">
    <source>
        <dbReference type="ARBA" id="ARBA00005189"/>
    </source>
</evidence>
<comment type="subcellular location">
    <subcellularLocation>
        <location evidence="1 12">Endoplasmic reticulum membrane</location>
        <topology evidence="1 12">Multi-pass membrane protein</topology>
    </subcellularLocation>
</comment>
<evidence type="ECO:0000256" key="9">
    <source>
        <dbReference type="ARBA" id="ARBA00023098"/>
    </source>
</evidence>
<keyword evidence="9 12" id="KW-0443">Lipid metabolism</keyword>
<evidence type="ECO:0000256" key="11">
    <source>
        <dbReference type="ARBA" id="ARBA00023264"/>
    </source>
</evidence>
<dbReference type="EMBL" id="ODYU01005961">
    <property type="protein sequence ID" value="SOQ47397.1"/>
    <property type="molecule type" value="Genomic_DNA"/>
</dbReference>
<evidence type="ECO:0000256" key="1">
    <source>
        <dbReference type="ARBA" id="ARBA00004477"/>
    </source>
</evidence>
<gene>
    <name evidence="13" type="ORF">SFRICE_015659</name>
</gene>
<feature type="transmembrane region" description="Helical" evidence="12">
    <location>
        <begin position="72"/>
        <end position="91"/>
    </location>
</feature>
<dbReference type="OrthoDB" id="10265393at2759"/>
<keyword evidence="12" id="KW-0594">Phospholipid biosynthesis</keyword>
<dbReference type="EC" id="2.7.8.29" evidence="12"/>
<dbReference type="GO" id="GO:0006659">
    <property type="term" value="P:phosphatidylserine biosynthetic process"/>
    <property type="evidence" value="ECO:0007669"/>
    <property type="project" value="UniProtKB-UniRule"/>
</dbReference>
<evidence type="ECO:0000313" key="13">
    <source>
        <dbReference type="EMBL" id="SOQ47397.1"/>
    </source>
</evidence>
<dbReference type="GO" id="GO:0106245">
    <property type="term" value="F:L-serine-phosphatidylethanolamine phosphatidyltransferase activity"/>
    <property type="evidence" value="ECO:0007669"/>
    <property type="project" value="UniProtKB-UniRule"/>
</dbReference>
<evidence type="ECO:0000256" key="8">
    <source>
        <dbReference type="ARBA" id="ARBA00022989"/>
    </source>
</evidence>
<keyword evidence="10 12" id="KW-0472">Membrane</keyword>
<evidence type="ECO:0000256" key="6">
    <source>
        <dbReference type="ARBA" id="ARBA00022692"/>
    </source>
</evidence>
<keyword evidence="6 12" id="KW-0812">Transmembrane</keyword>
<evidence type="ECO:0000256" key="10">
    <source>
        <dbReference type="ARBA" id="ARBA00023136"/>
    </source>
</evidence>
<feature type="transmembrane region" description="Helical" evidence="12">
    <location>
        <begin position="216"/>
        <end position="236"/>
    </location>
</feature>
<dbReference type="Pfam" id="PF03034">
    <property type="entry name" value="PSS"/>
    <property type="match status" value="1"/>
</dbReference>
<comment type="pathway">
    <text evidence="2 12">Phospholipid metabolism; phosphatidylserine biosynthesis.</text>
</comment>
<feature type="transmembrane region" description="Helical" evidence="12">
    <location>
        <begin position="190"/>
        <end position="210"/>
    </location>
</feature>
<evidence type="ECO:0000256" key="12">
    <source>
        <dbReference type="RuleBase" id="RU368094"/>
    </source>
</evidence>
<name>A0A2H1W2Y6_SPOFR</name>
<accession>A0A2H1W2Y6</accession>
<dbReference type="AlphaFoldDB" id="A0A2H1W2Y6"/>
<comment type="catalytic activity">
    <reaction evidence="12">
        <text>a 1,2-diacyl-sn-glycero-3-phosphoethanolamine + L-serine = a 1,2-diacyl-sn-glycero-3-phospho-L-serine + ethanolamine</text>
        <dbReference type="Rhea" id="RHEA:27606"/>
        <dbReference type="ChEBI" id="CHEBI:33384"/>
        <dbReference type="ChEBI" id="CHEBI:57262"/>
        <dbReference type="ChEBI" id="CHEBI:57603"/>
        <dbReference type="ChEBI" id="CHEBI:64612"/>
        <dbReference type="EC" id="2.7.8.29"/>
    </reaction>
</comment>
<keyword evidence="8 12" id="KW-1133">Transmembrane helix</keyword>
<keyword evidence="12" id="KW-0444">Lipid biosynthesis</keyword>
<comment type="pathway">
    <text evidence="3">Lipid metabolism.</text>
</comment>